<dbReference type="Pfam" id="PF11028">
    <property type="entry name" value="TMEM260-like"/>
    <property type="match status" value="1"/>
</dbReference>
<dbReference type="Proteomes" id="UP000316921">
    <property type="component" value="Chromosome"/>
</dbReference>
<accession>A0A518BJ01</accession>
<keyword evidence="1" id="KW-0812">Transmembrane</keyword>
<evidence type="ECO:0008006" key="4">
    <source>
        <dbReference type="Google" id="ProtNLM"/>
    </source>
</evidence>
<keyword evidence="1" id="KW-1133">Transmembrane helix</keyword>
<feature type="transmembrane region" description="Helical" evidence="1">
    <location>
        <begin position="283"/>
        <end position="305"/>
    </location>
</feature>
<feature type="transmembrane region" description="Helical" evidence="1">
    <location>
        <begin position="259"/>
        <end position="276"/>
    </location>
</feature>
<feature type="transmembrane region" description="Helical" evidence="1">
    <location>
        <begin position="82"/>
        <end position="99"/>
    </location>
</feature>
<keyword evidence="1" id="KW-0472">Membrane</keyword>
<dbReference type="AlphaFoldDB" id="A0A518BJ01"/>
<dbReference type="InterPro" id="IPR021280">
    <property type="entry name" value="TMEM260-like"/>
</dbReference>
<feature type="transmembrane region" description="Helical" evidence="1">
    <location>
        <begin position="192"/>
        <end position="212"/>
    </location>
</feature>
<sequence length="581" mass="60150">MTGAQSREPGSPARAALGAAVLALAFLIPRTAPGVTFEDAGELAAAASCWGVPHPPGYPLWMLVAAPMAHLASWIGLDPARALVLLSATCAAGTCALLARLASKWGASTTVAVLAGLLPLAAPTFTSQALIVEVYALAAFVQVAALSVALAPRPRSLRVGVLFGLGLCAHASTLLLAPVAAIAAWRGARFRGLALASAGGVAGLLPFVYVPLAAAADPAVNWGDARTGQRLLEHLTRQGYAGDGGALGPRIQFVLEQALLQWPAIAALALVLALWLGRRGVGAAMVGSLAATLVLGAVIGVLAVPYDVTPLALRTRIAPTFIPLVLLVSTLGGTALIALEQRLRARAGAATAPLLVAAALALAQVPAPSVASGAVRMSRADGAQRYLRETLEACPPDAILVLNRMGFTDILGFPVLYGQVALGLRPDVTAIDRALLTTPWYREQLAGRAPDLAPAILALGNTYGADPERFGDPRQARLASAEFLQTVFDGPRPVVLVERPGANVLRGRPITPNERLWFVGAPPPPEPEPVGPAWAWLAGQPADPWTEELSGLAAERDLARAEALRAAGREADADRLEAVRR</sequence>
<feature type="transmembrane region" description="Helical" evidence="1">
    <location>
        <begin position="317"/>
        <end position="339"/>
    </location>
</feature>
<dbReference type="RefSeq" id="WP_419192319.1">
    <property type="nucleotide sequence ID" value="NZ_CP036287.1"/>
</dbReference>
<proteinExistence type="predicted"/>
<reference evidence="2 3" key="1">
    <citation type="submission" date="2019-02" db="EMBL/GenBank/DDBJ databases">
        <title>Deep-cultivation of Planctomycetes and their phenomic and genomic characterization uncovers novel biology.</title>
        <authorList>
            <person name="Wiegand S."/>
            <person name="Jogler M."/>
            <person name="Boedeker C."/>
            <person name="Pinto D."/>
            <person name="Vollmers J."/>
            <person name="Rivas-Marin E."/>
            <person name="Kohn T."/>
            <person name="Peeters S.H."/>
            <person name="Heuer A."/>
            <person name="Rast P."/>
            <person name="Oberbeckmann S."/>
            <person name="Bunk B."/>
            <person name="Jeske O."/>
            <person name="Meyerdierks A."/>
            <person name="Storesund J.E."/>
            <person name="Kallscheuer N."/>
            <person name="Luecker S."/>
            <person name="Lage O.M."/>
            <person name="Pohl T."/>
            <person name="Merkel B.J."/>
            <person name="Hornburger P."/>
            <person name="Mueller R.-W."/>
            <person name="Bruemmer F."/>
            <person name="Labrenz M."/>
            <person name="Spormann A.M."/>
            <person name="Op den Camp H."/>
            <person name="Overmann J."/>
            <person name="Amann R."/>
            <person name="Jetten M.S.M."/>
            <person name="Mascher T."/>
            <person name="Medema M.H."/>
            <person name="Devos D.P."/>
            <person name="Kaster A.-K."/>
            <person name="Ovreas L."/>
            <person name="Rohde M."/>
            <person name="Galperin M.Y."/>
            <person name="Jogler C."/>
        </authorList>
    </citation>
    <scope>NUCLEOTIDE SEQUENCE [LARGE SCALE GENOMIC DNA]</scope>
    <source>
        <strain evidence="2 3">Pla133</strain>
    </source>
</reference>
<evidence type="ECO:0000313" key="2">
    <source>
        <dbReference type="EMBL" id="QDU66959.1"/>
    </source>
</evidence>
<feature type="transmembrane region" description="Helical" evidence="1">
    <location>
        <begin position="162"/>
        <end position="185"/>
    </location>
</feature>
<feature type="transmembrane region" description="Helical" evidence="1">
    <location>
        <begin position="105"/>
        <end position="122"/>
    </location>
</feature>
<evidence type="ECO:0000256" key="1">
    <source>
        <dbReference type="SAM" id="Phobius"/>
    </source>
</evidence>
<feature type="transmembrane region" description="Helical" evidence="1">
    <location>
        <begin position="58"/>
        <end position="75"/>
    </location>
</feature>
<keyword evidence="3" id="KW-1185">Reference proteome</keyword>
<feature type="transmembrane region" description="Helical" evidence="1">
    <location>
        <begin position="129"/>
        <end position="150"/>
    </location>
</feature>
<dbReference type="PANTHER" id="PTHR16214">
    <property type="entry name" value="TRANSMEMBRANE PROTEIN 260"/>
    <property type="match status" value="1"/>
</dbReference>
<name>A0A518BJ01_9BACT</name>
<evidence type="ECO:0000313" key="3">
    <source>
        <dbReference type="Proteomes" id="UP000316921"/>
    </source>
</evidence>
<protein>
    <recommendedName>
        <fullName evidence="4">DUF2723 domain-containing protein</fullName>
    </recommendedName>
</protein>
<dbReference type="KEGG" id="pbap:Pla133_20350"/>
<dbReference type="InterPro" id="IPR052724">
    <property type="entry name" value="GT117_domain-containing"/>
</dbReference>
<dbReference type="EMBL" id="CP036287">
    <property type="protein sequence ID" value="QDU66959.1"/>
    <property type="molecule type" value="Genomic_DNA"/>
</dbReference>
<dbReference type="PANTHER" id="PTHR16214:SF3">
    <property type="entry name" value="TRANSMEMBRANE PROTEIN 260"/>
    <property type="match status" value="1"/>
</dbReference>
<gene>
    <name evidence="2" type="ORF">Pla133_20350</name>
</gene>
<organism evidence="2 3">
    <name type="scientific">Engelhardtia mirabilis</name>
    <dbReference type="NCBI Taxonomy" id="2528011"/>
    <lineage>
        <taxon>Bacteria</taxon>
        <taxon>Pseudomonadati</taxon>
        <taxon>Planctomycetota</taxon>
        <taxon>Planctomycetia</taxon>
        <taxon>Planctomycetia incertae sedis</taxon>
        <taxon>Engelhardtia</taxon>
    </lineage>
</organism>